<gene>
    <name evidence="10" type="primary">LSM5</name>
    <name evidence="13" type="ORF">AKO1_008175</name>
</gene>
<evidence type="ECO:0000256" key="4">
    <source>
        <dbReference type="ARBA" id="ARBA00022728"/>
    </source>
</evidence>
<dbReference type="CDD" id="cd01732">
    <property type="entry name" value="LSm5"/>
    <property type="match status" value="1"/>
</dbReference>
<comment type="function">
    <text evidence="10">Plays a role in U6 snRNP assembly and function. Binds to the 3' end of U6 snRNA.</text>
</comment>
<evidence type="ECO:0000256" key="5">
    <source>
        <dbReference type="ARBA" id="ARBA00022884"/>
    </source>
</evidence>
<dbReference type="InterPro" id="IPR033871">
    <property type="entry name" value="LSm5"/>
</dbReference>
<evidence type="ECO:0000256" key="2">
    <source>
        <dbReference type="ARBA" id="ARBA00006850"/>
    </source>
</evidence>
<name>A0AAW2YQV4_9EUKA</name>
<evidence type="ECO:0000256" key="11">
    <source>
        <dbReference type="SAM" id="MobiDB-lite"/>
    </source>
</evidence>
<dbReference type="PANTHER" id="PTHR20971:SF0">
    <property type="entry name" value="U6 SNRNA-ASSOCIATED SM-LIKE PROTEIN LSM5"/>
    <property type="match status" value="1"/>
</dbReference>
<dbReference type="Pfam" id="PF01423">
    <property type="entry name" value="LSM"/>
    <property type="match status" value="1"/>
</dbReference>
<dbReference type="PANTHER" id="PTHR20971">
    <property type="entry name" value="U6 SNRNA-ASSOCIATED PROTEIN"/>
    <property type="match status" value="1"/>
</dbReference>
<evidence type="ECO:0000256" key="8">
    <source>
        <dbReference type="ARBA" id="ARBA00023242"/>
    </source>
</evidence>
<comment type="similarity">
    <text evidence="2 10">Belongs to the snRNP Sm proteins family.</text>
</comment>
<evidence type="ECO:0000313" key="13">
    <source>
        <dbReference type="EMBL" id="KAL0478507.1"/>
    </source>
</evidence>
<evidence type="ECO:0000259" key="12">
    <source>
        <dbReference type="PROSITE" id="PS52002"/>
    </source>
</evidence>
<dbReference type="GO" id="GO:0005688">
    <property type="term" value="C:U6 snRNP"/>
    <property type="evidence" value="ECO:0007669"/>
    <property type="project" value="TreeGrafter"/>
</dbReference>
<keyword evidence="4 10" id="KW-0747">Spliceosome</keyword>
<dbReference type="GO" id="GO:1990726">
    <property type="term" value="C:Lsm1-7-Pat1 complex"/>
    <property type="evidence" value="ECO:0007669"/>
    <property type="project" value="TreeGrafter"/>
</dbReference>
<keyword evidence="5 10" id="KW-0694">RNA-binding</keyword>
<dbReference type="Proteomes" id="UP001431209">
    <property type="component" value="Unassembled WGS sequence"/>
</dbReference>
<evidence type="ECO:0000256" key="1">
    <source>
        <dbReference type="ARBA" id="ARBA00004123"/>
    </source>
</evidence>
<dbReference type="SMART" id="SM00651">
    <property type="entry name" value="Sm"/>
    <property type="match status" value="1"/>
</dbReference>
<keyword evidence="7 10" id="KW-0508">mRNA splicing</keyword>
<comment type="caution">
    <text evidence="13">The sequence shown here is derived from an EMBL/GenBank/DDBJ whole genome shotgun (WGS) entry which is preliminary data.</text>
</comment>
<protein>
    <recommendedName>
        <fullName evidence="10">U6 snRNA-associated Sm-like protein LSm5</fullName>
    </recommendedName>
</protein>
<dbReference type="EMBL" id="JAOPGA020000415">
    <property type="protein sequence ID" value="KAL0478507.1"/>
    <property type="molecule type" value="Genomic_DNA"/>
</dbReference>
<dbReference type="GO" id="GO:0046540">
    <property type="term" value="C:U4/U6 x U5 tri-snRNP complex"/>
    <property type="evidence" value="ECO:0007669"/>
    <property type="project" value="TreeGrafter"/>
</dbReference>
<dbReference type="AlphaFoldDB" id="A0AAW2YQV4"/>
<keyword evidence="3 10" id="KW-0507">mRNA processing</keyword>
<evidence type="ECO:0000256" key="10">
    <source>
        <dbReference type="RuleBase" id="RU365055"/>
    </source>
</evidence>
<dbReference type="GO" id="GO:0000398">
    <property type="term" value="P:mRNA splicing, via spliceosome"/>
    <property type="evidence" value="ECO:0007669"/>
    <property type="project" value="TreeGrafter"/>
</dbReference>
<dbReference type="InterPro" id="IPR001163">
    <property type="entry name" value="Sm_dom_euk/arc"/>
</dbReference>
<dbReference type="GO" id="GO:0005681">
    <property type="term" value="C:spliceosomal complex"/>
    <property type="evidence" value="ECO:0007669"/>
    <property type="project" value="UniProtKB-KW"/>
</dbReference>
<comment type="subunit">
    <text evidence="10">LSm subunits form a heteromer with a doughnut shape.</text>
</comment>
<dbReference type="FunFam" id="2.30.30.100:FF:000003">
    <property type="entry name" value="U6 snRNA-associated Sm-like protein LSm5"/>
    <property type="match status" value="1"/>
</dbReference>
<feature type="domain" description="Sm" evidence="12">
    <location>
        <begin position="6"/>
        <end position="81"/>
    </location>
</feature>
<evidence type="ECO:0000313" key="14">
    <source>
        <dbReference type="Proteomes" id="UP001431209"/>
    </source>
</evidence>
<comment type="subcellular location">
    <subcellularLocation>
        <location evidence="1 10">Nucleus</location>
    </subcellularLocation>
</comment>
<evidence type="ECO:0000256" key="9">
    <source>
        <dbReference type="ARBA" id="ARBA00023274"/>
    </source>
</evidence>
<dbReference type="PROSITE" id="PS52002">
    <property type="entry name" value="SM"/>
    <property type="match status" value="1"/>
</dbReference>
<dbReference type="InterPro" id="IPR010920">
    <property type="entry name" value="LSM_dom_sf"/>
</dbReference>
<sequence length="97" mass="10808">MSQSILPLELVDRCIGSQMFVIMKDDKELVGTLRGFDDYINMVLENVTEYVYTDGGRRENKHESILLNGNNISMLVPGSKGPDQHPEVAEPGQRSGI</sequence>
<accession>A0AAW2YQV4</accession>
<keyword evidence="9 10" id="KW-0687">Ribonucleoprotein</keyword>
<dbReference type="Gene3D" id="2.30.30.100">
    <property type="match status" value="1"/>
</dbReference>
<keyword evidence="14" id="KW-1185">Reference proteome</keyword>
<feature type="region of interest" description="Disordered" evidence="11">
    <location>
        <begin position="76"/>
        <end position="97"/>
    </location>
</feature>
<organism evidence="13 14">
    <name type="scientific">Acrasis kona</name>
    <dbReference type="NCBI Taxonomy" id="1008807"/>
    <lineage>
        <taxon>Eukaryota</taxon>
        <taxon>Discoba</taxon>
        <taxon>Heterolobosea</taxon>
        <taxon>Tetramitia</taxon>
        <taxon>Eutetramitia</taxon>
        <taxon>Acrasidae</taxon>
        <taxon>Acrasis</taxon>
    </lineage>
</organism>
<proteinExistence type="inferred from homology"/>
<evidence type="ECO:0000256" key="3">
    <source>
        <dbReference type="ARBA" id="ARBA00022664"/>
    </source>
</evidence>
<keyword evidence="6" id="KW-0007">Acetylation</keyword>
<dbReference type="SUPFAM" id="SSF50182">
    <property type="entry name" value="Sm-like ribonucleoproteins"/>
    <property type="match status" value="1"/>
</dbReference>
<keyword evidence="8 10" id="KW-0539">Nucleus</keyword>
<dbReference type="InterPro" id="IPR047575">
    <property type="entry name" value="Sm"/>
</dbReference>
<reference evidence="13 14" key="1">
    <citation type="submission" date="2024-03" db="EMBL/GenBank/DDBJ databases">
        <title>The Acrasis kona genome and developmental transcriptomes reveal deep origins of eukaryotic multicellular pathways.</title>
        <authorList>
            <person name="Sheikh S."/>
            <person name="Fu C.-J."/>
            <person name="Brown M.W."/>
            <person name="Baldauf S.L."/>
        </authorList>
    </citation>
    <scope>NUCLEOTIDE SEQUENCE [LARGE SCALE GENOMIC DNA]</scope>
    <source>
        <strain evidence="13 14">ATCC MYA-3509</strain>
    </source>
</reference>
<dbReference type="GO" id="GO:0003723">
    <property type="term" value="F:RNA binding"/>
    <property type="evidence" value="ECO:0007669"/>
    <property type="project" value="UniProtKB-KW"/>
</dbReference>
<evidence type="ECO:0000256" key="6">
    <source>
        <dbReference type="ARBA" id="ARBA00022990"/>
    </source>
</evidence>
<evidence type="ECO:0000256" key="7">
    <source>
        <dbReference type="ARBA" id="ARBA00023187"/>
    </source>
</evidence>